<reference evidence="1 2" key="1">
    <citation type="submission" date="2016-12" db="EMBL/GenBank/DDBJ databases">
        <title>Trade-off between light-utilization and light-protection in marine flavobacteria.</title>
        <authorList>
            <person name="Kumagai Y."/>
            <person name="Yoshizawa S."/>
            <person name="Kogure K."/>
            <person name="Iwasaki W."/>
        </authorList>
    </citation>
    <scope>NUCLEOTIDE SEQUENCE [LARGE SCALE GENOMIC DNA]</scope>
    <source>
        <strain evidence="1 2">ATCC 43844</strain>
    </source>
</reference>
<dbReference type="AlphaFoldDB" id="A0A2S7WVN7"/>
<comment type="caution">
    <text evidence="1">The sequence shown here is derived from an EMBL/GenBank/DDBJ whole genome shotgun (WGS) entry which is preliminary data.</text>
</comment>
<evidence type="ECO:0000313" key="1">
    <source>
        <dbReference type="EMBL" id="PQJ81362.1"/>
    </source>
</evidence>
<proteinExistence type="predicted"/>
<dbReference type="InterPro" id="IPR054207">
    <property type="entry name" value="DUF6913"/>
</dbReference>
<accession>A0A2S7WVN7</accession>
<keyword evidence="2" id="KW-1185">Reference proteome</keyword>
<organism evidence="1 2">
    <name type="scientific">Polaribacter glomeratus</name>
    <dbReference type="NCBI Taxonomy" id="102"/>
    <lineage>
        <taxon>Bacteria</taxon>
        <taxon>Pseudomonadati</taxon>
        <taxon>Bacteroidota</taxon>
        <taxon>Flavobacteriia</taxon>
        <taxon>Flavobacteriales</taxon>
        <taxon>Flavobacteriaceae</taxon>
    </lineage>
</organism>
<dbReference type="Pfam" id="PF21857">
    <property type="entry name" value="DUF6913"/>
    <property type="match status" value="1"/>
</dbReference>
<sequence>MIPFKKYFLRKQFQKKLVENEVHRTVSQKVIKTVGIITTDEISNWVNVKEEVEKILNLRNVKIYSFRTHQNYHNISFKHFSEKDFNWQGNIFKPSFKSFIDEPFDLLIGYFNKNNLYLESAVLESNALFKVGISDVNQELYDIEIAETPIKTERFFFELKKYLTILRKLKN</sequence>
<evidence type="ECO:0000313" key="2">
    <source>
        <dbReference type="Proteomes" id="UP000239068"/>
    </source>
</evidence>
<dbReference type="EMBL" id="MSCM01000001">
    <property type="protein sequence ID" value="PQJ81362.1"/>
    <property type="molecule type" value="Genomic_DNA"/>
</dbReference>
<name>A0A2S7WVN7_9FLAO</name>
<gene>
    <name evidence="1" type="ORF">BTO16_01655</name>
</gene>
<dbReference type="RefSeq" id="WP_245891925.1">
    <property type="nucleotide sequence ID" value="NZ_MSCM01000001.1"/>
</dbReference>
<dbReference type="Proteomes" id="UP000239068">
    <property type="component" value="Unassembled WGS sequence"/>
</dbReference>
<protein>
    <submittedName>
        <fullName evidence="1">Uncharacterized protein</fullName>
    </submittedName>
</protein>